<dbReference type="PROSITE" id="PS51225">
    <property type="entry name" value="MARVEL"/>
    <property type="match status" value="1"/>
</dbReference>
<feature type="region of interest" description="Disordered" evidence="6">
    <location>
        <begin position="222"/>
        <end position="254"/>
    </location>
</feature>
<evidence type="ECO:0000313" key="9">
    <source>
        <dbReference type="EMBL" id="KAJ8027497.1"/>
    </source>
</evidence>
<feature type="region of interest" description="Disordered" evidence="6">
    <location>
        <begin position="1"/>
        <end position="31"/>
    </location>
</feature>
<dbReference type="GO" id="GO:0016020">
    <property type="term" value="C:membrane"/>
    <property type="evidence" value="ECO:0007669"/>
    <property type="project" value="UniProtKB-SubCell"/>
</dbReference>
<dbReference type="InterPro" id="IPR008253">
    <property type="entry name" value="Marvel"/>
</dbReference>
<keyword evidence="2 5" id="KW-0812">Transmembrane</keyword>
<evidence type="ECO:0000256" key="7">
    <source>
        <dbReference type="SAM" id="Phobius"/>
    </source>
</evidence>
<feature type="transmembrane region" description="Helical" evidence="7">
    <location>
        <begin position="146"/>
        <end position="169"/>
    </location>
</feature>
<evidence type="ECO:0000256" key="3">
    <source>
        <dbReference type="ARBA" id="ARBA00022989"/>
    </source>
</evidence>
<evidence type="ECO:0000256" key="5">
    <source>
        <dbReference type="PROSITE-ProRule" id="PRU00581"/>
    </source>
</evidence>
<evidence type="ECO:0000256" key="2">
    <source>
        <dbReference type="ARBA" id="ARBA00022692"/>
    </source>
</evidence>
<accession>A0A9Q1BJ16</accession>
<feature type="compositionally biased region" description="Polar residues" evidence="6">
    <location>
        <begin position="17"/>
        <end position="31"/>
    </location>
</feature>
<dbReference type="OrthoDB" id="10195799at2759"/>
<feature type="transmembrane region" description="Helical" evidence="7">
    <location>
        <begin position="181"/>
        <end position="199"/>
    </location>
</feature>
<feature type="compositionally biased region" description="Low complexity" evidence="6">
    <location>
        <begin position="237"/>
        <end position="254"/>
    </location>
</feature>
<reference evidence="9" key="1">
    <citation type="submission" date="2021-10" db="EMBL/GenBank/DDBJ databases">
        <title>Tropical sea cucumber genome reveals ecological adaptation and Cuvierian tubules defense mechanism.</title>
        <authorList>
            <person name="Chen T."/>
        </authorList>
    </citation>
    <scope>NUCLEOTIDE SEQUENCE</scope>
    <source>
        <strain evidence="9">Nanhai2018</strain>
        <tissue evidence="9">Muscle</tissue>
    </source>
</reference>
<dbReference type="EMBL" id="JAIZAY010000016">
    <property type="protein sequence ID" value="KAJ8027497.1"/>
    <property type="molecule type" value="Genomic_DNA"/>
</dbReference>
<evidence type="ECO:0000313" key="10">
    <source>
        <dbReference type="Proteomes" id="UP001152320"/>
    </source>
</evidence>
<feature type="domain" description="MARVEL" evidence="8">
    <location>
        <begin position="73"/>
        <end position="203"/>
    </location>
</feature>
<keyword evidence="3 7" id="KW-1133">Transmembrane helix</keyword>
<protein>
    <recommendedName>
        <fullName evidence="8">MARVEL domain-containing protein</fullName>
    </recommendedName>
</protein>
<gene>
    <name evidence="9" type="ORF">HOLleu_32652</name>
</gene>
<feature type="transmembrane region" description="Helical" evidence="7">
    <location>
        <begin position="112"/>
        <end position="134"/>
    </location>
</feature>
<dbReference type="PANTHER" id="PTHR22776">
    <property type="entry name" value="MARVEL-CONTAINING POTENTIAL LIPID RAFT-ASSOCIATED PROTEIN"/>
    <property type="match status" value="1"/>
</dbReference>
<dbReference type="InterPro" id="IPR050578">
    <property type="entry name" value="MARVEL-CKLF_proteins"/>
</dbReference>
<organism evidence="9 10">
    <name type="scientific">Holothuria leucospilota</name>
    <name type="common">Black long sea cucumber</name>
    <name type="synonym">Mertensiothuria leucospilota</name>
    <dbReference type="NCBI Taxonomy" id="206669"/>
    <lineage>
        <taxon>Eukaryota</taxon>
        <taxon>Metazoa</taxon>
        <taxon>Echinodermata</taxon>
        <taxon>Eleutherozoa</taxon>
        <taxon>Echinozoa</taxon>
        <taxon>Holothuroidea</taxon>
        <taxon>Aspidochirotacea</taxon>
        <taxon>Aspidochirotida</taxon>
        <taxon>Holothuriidae</taxon>
        <taxon>Holothuria</taxon>
    </lineage>
</organism>
<evidence type="ECO:0000256" key="4">
    <source>
        <dbReference type="ARBA" id="ARBA00023136"/>
    </source>
</evidence>
<dbReference type="Proteomes" id="UP001152320">
    <property type="component" value="Chromosome 16"/>
</dbReference>
<evidence type="ECO:0000256" key="1">
    <source>
        <dbReference type="ARBA" id="ARBA00004141"/>
    </source>
</evidence>
<keyword evidence="10" id="KW-1185">Reference proteome</keyword>
<dbReference type="AlphaFoldDB" id="A0A9Q1BJ16"/>
<evidence type="ECO:0000256" key="6">
    <source>
        <dbReference type="SAM" id="MobiDB-lite"/>
    </source>
</evidence>
<comment type="subcellular location">
    <subcellularLocation>
        <location evidence="1">Membrane</location>
        <topology evidence="1">Multi-pass membrane protein</topology>
    </subcellularLocation>
</comment>
<evidence type="ECO:0000259" key="8">
    <source>
        <dbReference type="PROSITE" id="PS51225"/>
    </source>
</evidence>
<feature type="transmembrane region" description="Helical" evidence="7">
    <location>
        <begin position="78"/>
        <end position="100"/>
    </location>
</feature>
<name>A0A9Q1BJ16_HOLLE</name>
<comment type="caution">
    <text evidence="9">The sequence shown here is derived from an EMBL/GenBank/DDBJ whole genome shotgun (WGS) entry which is preliminary data.</text>
</comment>
<sequence>MAQAQVPVYQPAKEPPTQVQPSPTMHPASSSYGYQPSTGYHPSTGYQPPPVAGIDPNNTLQTDQQSVQFNLNYFKTPMGIISVFATVHAFVAIIVMVVRGHYWPYSNLIGAYGFYIFVAVMCFLISAGTILIGVTQFVKHHPTLPWPVIMVVTFAIMAFFTLLASSLVAARSLYARDGACAVIGFVLFQVYIASLCLNLQEATQYLNRYQQSRNARRPAHIHVETPPMGSPPSYIESCPPSSLSNPNLNNPTYG</sequence>
<keyword evidence="4 5" id="KW-0472">Membrane</keyword>
<dbReference type="PANTHER" id="PTHR22776:SF49">
    <property type="entry name" value="MARVEL DOMAIN-CONTAINING PROTEIN"/>
    <property type="match status" value="1"/>
</dbReference>
<proteinExistence type="predicted"/>